<feature type="transmembrane region" description="Helical" evidence="9">
    <location>
        <begin position="367"/>
        <end position="389"/>
    </location>
</feature>
<evidence type="ECO:0000256" key="8">
    <source>
        <dbReference type="ARBA" id="ARBA00023136"/>
    </source>
</evidence>
<feature type="transmembrane region" description="Helical" evidence="9">
    <location>
        <begin position="14"/>
        <end position="34"/>
    </location>
</feature>
<name>A0A381YPU5_9ZZZZ</name>
<evidence type="ECO:0000256" key="1">
    <source>
        <dbReference type="ARBA" id="ARBA00004141"/>
    </source>
</evidence>
<comment type="similarity">
    <text evidence="2">Belongs to the ADP/ATP translocase tlc family.</text>
</comment>
<evidence type="ECO:0000256" key="6">
    <source>
        <dbReference type="ARBA" id="ARBA00022840"/>
    </source>
</evidence>
<gene>
    <name evidence="11" type="ORF">METZ01_LOCUS131506</name>
</gene>
<evidence type="ECO:0000256" key="2">
    <source>
        <dbReference type="ARBA" id="ARBA00007127"/>
    </source>
</evidence>
<feature type="transmembrane region" description="Helical" evidence="9">
    <location>
        <begin position="395"/>
        <end position="414"/>
    </location>
</feature>
<dbReference type="InterPro" id="IPR011989">
    <property type="entry name" value="ARM-like"/>
</dbReference>
<feature type="transmembrane region" description="Helical" evidence="9">
    <location>
        <begin position="184"/>
        <end position="202"/>
    </location>
</feature>
<feature type="transmembrane region" description="Helical" evidence="9">
    <location>
        <begin position="306"/>
        <end position="330"/>
    </location>
</feature>
<dbReference type="SUPFAM" id="SSF51206">
    <property type="entry name" value="cAMP-binding domain-like"/>
    <property type="match status" value="1"/>
</dbReference>
<keyword evidence="4 9" id="KW-0812">Transmembrane</keyword>
<dbReference type="GO" id="GO:0005471">
    <property type="term" value="F:ATP:ADP antiporter activity"/>
    <property type="evidence" value="ECO:0007669"/>
    <property type="project" value="InterPro"/>
</dbReference>
<dbReference type="Gene3D" id="2.60.120.10">
    <property type="entry name" value="Jelly Rolls"/>
    <property type="match status" value="1"/>
</dbReference>
<evidence type="ECO:0000256" key="3">
    <source>
        <dbReference type="ARBA" id="ARBA00022448"/>
    </source>
</evidence>
<dbReference type="InterPro" id="IPR000595">
    <property type="entry name" value="cNMP-bd_dom"/>
</dbReference>
<evidence type="ECO:0000313" key="11">
    <source>
        <dbReference type="EMBL" id="SVA78652.1"/>
    </source>
</evidence>
<keyword evidence="7 9" id="KW-1133">Transmembrane helix</keyword>
<dbReference type="PROSITE" id="PS50042">
    <property type="entry name" value="CNMP_BINDING_3"/>
    <property type="match status" value="1"/>
</dbReference>
<dbReference type="InterPro" id="IPR004667">
    <property type="entry name" value="ADP_ATP_car_bac_type"/>
</dbReference>
<evidence type="ECO:0000259" key="10">
    <source>
        <dbReference type="PROSITE" id="PS50042"/>
    </source>
</evidence>
<feature type="transmembrane region" description="Helical" evidence="9">
    <location>
        <begin position="117"/>
        <end position="141"/>
    </location>
</feature>
<comment type="subcellular location">
    <subcellularLocation>
        <location evidence="1">Membrane</location>
        <topology evidence="1">Multi-pass membrane protein</topology>
    </subcellularLocation>
</comment>
<feature type="transmembrane region" description="Helical" evidence="9">
    <location>
        <begin position="153"/>
        <end position="172"/>
    </location>
</feature>
<dbReference type="GO" id="GO:0005524">
    <property type="term" value="F:ATP binding"/>
    <property type="evidence" value="ECO:0007669"/>
    <property type="project" value="UniProtKB-KW"/>
</dbReference>
<keyword evidence="5" id="KW-0547">Nucleotide-binding</keyword>
<evidence type="ECO:0000256" key="4">
    <source>
        <dbReference type="ARBA" id="ARBA00022692"/>
    </source>
</evidence>
<dbReference type="PROSITE" id="PS00889">
    <property type="entry name" value="CNMP_BINDING_2"/>
    <property type="match status" value="1"/>
</dbReference>
<keyword evidence="3" id="KW-0813">Transport</keyword>
<keyword evidence="6" id="KW-0067">ATP-binding</keyword>
<evidence type="ECO:0000256" key="7">
    <source>
        <dbReference type="ARBA" id="ARBA00022989"/>
    </source>
</evidence>
<dbReference type="PANTHER" id="PTHR31187">
    <property type="match status" value="1"/>
</dbReference>
<dbReference type="EMBL" id="UINC01018677">
    <property type="protein sequence ID" value="SVA78652.1"/>
    <property type="molecule type" value="Genomic_DNA"/>
</dbReference>
<dbReference type="CDD" id="cd06174">
    <property type="entry name" value="MFS"/>
    <property type="match status" value="1"/>
</dbReference>
<dbReference type="SUPFAM" id="SSF103473">
    <property type="entry name" value="MFS general substrate transporter"/>
    <property type="match status" value="1"/>
</dbReference>
<dbReference type="CDD" id="cd00038">
    <property type="entry name" value="CAP_ED"/>
    <property type="match status" value="1"/>
</dbReference>
<accession>A0A381YPU5</accession>
<dbReference type="PANTHER" id="PTHR31187:SF1">
    <property type="entry name" value="ADP,ATP CARRIER PROTEIN 1"/>
    <property type="match status" value="1"/>
</dbReference>
<dbReference type="InterPro" id="IPR036259">
    <property type="entry name" value="MFS_trans_sf"/>
</dbReference>
<organism evidence="11">
    <name type="scientific">marine metagenome</name>
    <dbReference type="NCBI Taxonomy" id="408172"/>
    <lineage>
        <taxon>unclassified sequences</taxon>
        <taxon>metagenomes</taxon>
        <taxon>ecological metagenomes</taxon>
    </lineage>
</organism>
<dbReference type="SMART" id="SM00100">
    <property type="entry name" value="cNMP"/>
    <property type="match status" value="1"/>
</dbReference>
<dbReference type="InterPro" id="IPR018488">
    <property type="entry name" value="cNMP-bd_CS"/>
</dbReference>
<dbReference type="SUPFAM" id="SSF48371">
    <property type="entry name" value="ARM repeat"/>
    <property type="match status" value="1"/>
</dbReference>
<sequence length="1074" mass="121810">MKLIQIKKDERKQVFILFVQFFAVVATSITGSSARDAFFLNLFDRSYLPLMFVAIAVTMVIVINVYKRVTAGRDIIQVMTISGAIFAATLFIIQISLSRLFTMFAAGESINDLPEKWLIPFLFVFMEVIVSLSILQFWMLAGEVFDARQAKRLFSVLGAGGSVAGMLAGYSLKPFVKLFGSEKLLYLTIFFIGLYAIMGILIKKYREPEDTQKKKPVSGSKENKTTFKFDPYLKSIALLIGLAAFISKIIDYQFKMTAVQAFPIQDDLIGFFGTYYMATGAATIFMQFFITGIVLARFGILAGLLFLPISLAFGTSGFLMIPILASVFMAKFSDQVFKFSINNAAQEILWLPVPKDRKKQAKPVIDSAIRATLEGVVGIIIFVLVQFQFVPTDKLHYLSVIALVGIIFWIWNSIRLKNGYVKTLMNAIEKRQLNLEDVEFDITDNHIIQTINKTLLDKDEFKQLFGLDLIKTMPLDPWKSTLVELFQSGSINVKKAVLEIAGNQSMIIDDQLIIDTARHSREIKSEAIAVAGKRKLLPVSDDLYQNLSSADLEIRSASACSLLKMHSHEHEAKIVLQKLLNSKDVHNIRAGLQFLDKPMGIMKDEKLIDFLHHSSHEIREESLRIATARENPALIDHIIGNLAYPKSAMQARHALSSFEEELVLSTLSKYLFNEDSEFPLQMGIVRCLKHYKVENSSNILQKGLNETYLNILSEVTNSLLSVARGYNPSDEFIKEIEMNLDSIAQRVYQLVLFLDRLPDDENCFLIKDHIESDIKKFIQIMLKLGVLHDPKTPIETYIQYVANQDSELMPYVLELVDTTFSPGNRKLTMPLIDVDVDEVKVGEDLFDELLVEFDDLILFWIHGVHKWKTAIALNYIIKSNRQDLLKIINWDKIQNTIFIDQLFSRIEDRSGKIKEIIPLKMFNLKKETDMYSILEKTILLKSVDLFKNIPGDVLTRIAQISKETYHSEENLMFSEGDYGDSMYIVVEGNVRIHKGEHHIVTLGKSTVLGEMALLDQEPRSADATAEAETTVLKIEQDGFYELMAGNSEIMQQIIKMLSGRLRDTNIKLQEALAK</sequence>
<reference evidence="11" key="1">
    <citation type="submission" date="2018-05" db="EMBL/GenBank/DDBJ databases">
        <authorList>
            <person name="Lanie J.A."/>
            <person name="Ng W.-L."/>
            <person name="Kazmierczak K.M."/>
            <person name="Andrzejewski T.M."/>
            <person name="Davidsen T.M."/>
            <person name="Wayne K.J."/>
            <person name="Tettelin H."/>
            <person name="Glass J.I."/>
            <person name="Rusch D."/>
            <person name="Podicherti R."/>
            <person name="Tsui H.-C.T."/>
            <person name="Winkler M.E."/>
        </authorList>
    </citation>
    <scope>NUCLEOTIDE SEQUENCE</scope>
</reference>
<dbReference type="Pfam" id="PF00027">
    <property type="entry name" value="cNMP_binding"/>
    <property type="match status" value="1"/>
</dbReference>
<proteinExistence type="inferred from homology"/>
<evidence type="ECO:0000256" key="9">
    <source>
        <dbReference type="SAM" id="Phobius"/>
    </source>
</evidence>
<dbReference type="InterPro" id="IPR014710">
    <property type="entry name" value="RmlC-like_jellyroll"/>
</dbReference>
<evidence type="ECO:0000256" key="5">
    <source>
        <dbReference type="ARBA" id="ARBA00022741"/>
    </source>
</evidence>
<dbReference type="Gene3D" id="1.25.10.10">
    <property type="entry name" value="Leucine-rich Repeat Variant"/>
    <property type="match status" value="1"/>
</dbReference>
<dbReference type="GO" id="GO:0016020">
    <property type="term" value="C:membrane"/>
    <property type="evidence" value="ECO:0007669"/>
    <property type="project" value="UniProtKB-SubCell"/>
</dbReference>
<dbReference type="Pfam" id="PF03219">
    <property type="entry name" value="TLC"/>
    <property type="match status" value="1"/>
</dbReference>
<protein>
    <recommendedName>
        <fullName evidence="10">Cyclic nucleotide-binding domain-containing protein</fullName>
    </recommendedName>
</protein>
<dbReference type="InterPro" id="IPR016024">
    <property type="entry name" value="ARM-type_fold"/>
</dbReference>
<dbReference type="InterPro" id="IPR018490">
    <property type="entry name" value="cNMP-bd_dom_sf"/>
</dbReference>
<feature type="transmembrane region" description="Helical" evidence="9">
    <location>
        <begin position="46"/>
        <end position="66"/>
    </location>
</feature>
<feature type="transmembrane region" description="Helical" evidence="9">
    <location>
        <begin position="78"/>
        <end position="97"/>
    </location>
</feature>
<keyword evidence="8 9" id="KW-0472">Membrane</keyword>
<feature type="transmembrane region" description="Helical" evidence="9">
    <location>
        <begin position="275"/>
        <end position="300"/>
    </location>
</feature>
<feature type="domain" description="Cyclic nucleotide-binding" evidence="10">
    <location>
        <begin position="945"/>
        <end position="1060"/>
    </location>
</feature>
<dbReference type="AlphaFoldDB" id="A0A381YPU5"/>